<protein>
    <submittedName>
        <fullName evidence="3">ATP-binding protein</fullName>
    </submittedName>
</protein>
<dbReference type="AlphaFoldDB" id="A0A9D9I362"/>
<comment type="caution">
    <text evidence="3">The sequence shown here is derived from an EMBL/GenBank/DDBJ whole genome shotgun (WGS) entry which is preliminary data.</text>
</comment>
<dbReference type="Proteomes" id="UP000823597">
    <property type="component" value="Unassembled WGS sequence"/>
</dbReference>
<dbReference type="GO" id="GO:0005524">
    <property type="term" value="F:ATP binding"/>
    <property type="evidence" value="ECO:0007669"/>
    <property type="project" value="UniProtKB-KW"/>
</dbReference>
<proteinExistence type="predicted"/>
<name>A0A9D9I362_9BACT</name>
<evidence type="ECO:0000313" key="4">
    <source>
        <dbReference type="Proteomes" id="UP000823597"/>
    </source>
</evidence>
<dbReference type="InterPro" id="IPR027417">
    <property type="entry name" value="P-loop_NTPase"/>
</dbReference>
<dbReference type="PANTHER" id="PTHR33295:SF20">
    <property type="entry name" value="ATPASE"/>
    <property type="match status" value="1"/>
</dbReference>
<gene>
    <name evidence="3" type="ORF">IAB93_03880</name>
</gene>
<sequence>MIERENYISILEKWKDKQVIKIITGIRRCGKSTVLKMYREKLISTGTDESQIIYLNFEDLENEQYLDYRSLYDYVKPRLNPGKMNYIFFDEVQLVRDFQKTIDSLFLLDNTDIYATGSNAYLLSSEIATLLSGRYVEIKMQPLSFKEFVSAYSRSFSLDILYRKYIETGSFPYTLQLQEDKSLVKDYLNGLYSTIILKDVITRKKISDTMMLESVVKFLADNIGNLTAIKRISDTMASAKRKISVHTVENYISALTDCYVFYPVNRYDTKGMQHLKTGQKYYMADIGLRNAIIGTKTGDLGRILENIIYLELLRRGGEVYIGKNGTSEIDFVVIKNGGKEYYQVALSVRDENTMKRELAPLENLSDNYPKYLLTLDNDPVISHNGIKQIYALEWLTE</sequence>
<dbReference type="PANTHER" id="PTHR33295">
    <property type="entry name" value="ATPASE"/>
    <property type="match status" value="1"/>
</dbReference>
<evidence type="ECO:0000313" key="3">
    <source>
        <dbReference type="EMBL" id="MBO8465120.1"/>
    </source>
</evidence>
<dbReference type="EMBL" id="JADIME010000039">
    <property type="protein sequence ID" value="MBO8465120.1"/>
    <property type="molecule type" value="Genomic_DNA"/>
</dbReference>
<evidence type="ECO:0000259" key="1">
    <source>
        <dbReference type="Pfam" id="PF13173"/>
    </source>
</evidence>
<dbReference type="Pfam" id="PF13635">
    <property type="entry name" value="DUF4143"/>
    <property type="match status" value="1"/>
</dbReference>
<feature type="domain" description="DUF4143" evidence="2">
    <location>
        <begin position="198"/>
        <end position="339"/>
    </location>
</feature>
<evidence type="ECO:0000259" key="2">
    <source>
        <dbReference type="Pfam" id="PF13635"/>
    </source>
</evidence>
<keyword evidence="3" id="KW-0067">ATP-binding</keyword>
<dbReference type="Pfam" id="PF13173">
    <property type="entry name" value="AAA_14"/>
    <property type="match status" value="1"/>
</dbReference>
<dbReference type="InterPro" id="IPR041682">
    <property type="entry name" value="AAA_14"/>
</dbReference>
<dbReference type="SUPFAM" id="SSF52540">
    <property type="entry name" value="P-loop containing nucleoside triphosphate hydrolases"/>
    <property type="match status" value="1"/>
</dbReference>
<accession>A0A9D9I362</accession>
<feature type="domain" description="AAA" evidence="1">
    <location>
        <begin position="20"/>
        <end position="148"/>
    </location>
</feature>
<dbReference type="Gene3D" id="3.40.50.300">
    <property type="entry name" value="P-loop containing nucleotide triphosphate hydrolases"/>
    <property type="match status" value="1"/>
</dbReference>
<reference evidence="3" key="2">
    <citation type="journal article" date="2021" name="PeerJ">
        <title>Extensive microbial diversity within the chicken gut microbiome revealed by metagenomics and culture.</title>
        <authorList>
            <person name="Gilroy R."/>
            <person name="Ravi A."/>
            <person name="Getino M."/>
            <person name="Pursley I."/>
            <person name="Horton D.L."/>
            <person name="Alikhan N.F."/>
            <person name="Baker D."/>
            <person name="Gharbi K."/>
            <person name="Hall N."/>
            <person name="Watson M."/>
            <person name="Adriaenssens E.M."/>
            <person name="Foster-Nyarko E."/>
            <person name="Jarju S."/>
            <person name="Secka A."/>
            <person name="Antonio M."/>
            <person name="Oren A."/>
            <person name="Chaudhuri R.R."/>
            <person name="La Ragione R."/>
            <person name="Hildebrand F."/>
            <person name="Pallen M.J."/>
        </authorList>
    </citation>
    <scope>NUCLEOTIDE SEQUENCE</scope>
    <source>
        <strain evidence="3">10037</strain>
    </source>
</reference>
<keyword evidence="3" id="KW-0547">Nucleotide-binding</keyword>
<dbReference type="InterPro" id="IPR025420">
    <property type="entry name" value="DUF4143"/>
</dbReference>
<reference evidence="3" key="1">
    <citation type="submission" date="2020-10" db="EMBL/GenBank/DDBJ databases">
        <authorList>
            <person name="Gilroy R."/>
        </authorList>
    </citation>
    <scope>NUCLEOTIDE SEQUENCE</scope>
    <source>
        <strain evidence="3">10037</strain>
    </source>
</reference>
<organism evidence="3 4">
    <name type="scientific">Candidatus Merdivivens pullistercoris</name>
    <dbReference type="NCBI Taxonomy" id="2840873"/>
    <lineage>
        <taxon>Bacteria</taxon>
        <taxon>Pseudomonadati</taxon>
        <taxon>Bacteroidota</taxon>
        <taxon>Bacteroidia</taxon>
        <taxon>Bacteroidales</taxon>
        <taxon>Muribaculaceae</taxon>
        <taxon>Muribaculaceae incertae sedis</taxon>
        <taxon>Candidatus Merdivivens</taxon>
    </lineage>
</organism>